<dbReference type="InterPro" id="IPR003595">
    <property type="entry name" value="Tyr_Pase_cat"/>
</dbReference>
<dbReference type="EC" id="3.1.3.48" evidence="2"/>
<accession>A0AAD9JSX8</accession>
<keyword evidence="9" id="KW-1185">Reference proteome</keyword>
<dbReference type="SUPFAM" id="SSF52799">
    <property type="entry name" value="(Phosphotyrosine protein) phosphatases II"/>
    <property type="match status" value="2"/>
</dbReference>
<dbReference type="InterPro" id="IPR000387">
    <property type="entry name" value="Tyr_Pase_dom"/>
</dbReference>
<dbReference type="InterPro" id="IPR016130">
    <property type="entry name" value="Tyr_Pase_AS"/>
</dbReference>
<sequence>ELRSGVTATCAEAKKPHNKNKNRFVNIIAYDHTRVVLATESGNDDYINANHIMGYQQKEKVYIACQGPKDWTIEAMWRMIWQEKTNTIVMLANLYEDGKEKCNRYWPEKGKTQTWGHFIAESVSEEKFADYVIREFRLKNEAMKKMRKIRQLHFTAWPDKGTPEYAYPLLAFHRKVRSFDTERRGPLLVHCSAGVGRTGTFIAIDILTQQAAAEGAVDVFECVNLLRTQRISMVQTLDQYVYVYQAIIESSEVTVVPSSQLKDAFDELCRDTKLSKQFQHLNALKPLTKTTHCAALEPSNVGKNRVIEIIPDDQHRPYLMTPYKEGNNYINAVFVHGYKERNAYIVAQSPMTSTVVDMWRLLYDHESHTVIMLDVESDTDDCATYWPVKKDDKSQYGPFEVELLETNVSENANVTVREFKLIKSARSSGDPTVVKHFHLKSGWTKAESVPGTKTVVLDLLDLVEKWQQQSGNGPITMHCPDGAGRCGLVCAASYMLEHLKIEQEVDVFHAVQHVRTTRPQLVNDLSQYRFLYELALAYMSQFDTYANFQ</sequence>
<dbReference type="AlphaFoldDB" id="A0AAD9JSX8"/>
<reference evidence="8" key="1">
    <citation type="journal article" date="2023" name="Mol. Biol. Evol.">
        <title>Third-Generation Sequencing Reveals the Adaptive Role of the Epigenome in Three Deep-Sea Polychaetes.</title>
        <authorList>
            <person name="Perez M."/>
            <person name="Aroh O."/>
            <person name="Sun Y."/>
            <person name="Lan Y."/>
            <person name="Juniper S.K."/>
            <person name="Young C.R."/>
            <person name="Angers B."/>
            <person name="Qian P.Y."/>
        </authorList>
    </citation>
    <scope>NUCLEOTIDE SEQUENCE</scope>
    <source>
        <strain evidence="8">R07B-5</strain>
    </source>
</reference>
<dbReference type="PROSITE" id="PS50055">
    <property type="entry name" value="TYR_PHOSPHATASE_PTP"/>
    <property type="match status" value="2"/>
</dbReference>
<dbReference type="SMART" id="SM00194">
    <property type="entry name" value="PTPc"/>
    <property type="match status" value="2"/>
</dbReference>
<dbReference type="InterPro" id="IPR050348">
    <property type="entry name" value="Protein-Tyr_Phosphatase"/>
</dbReference>
<evidence type="ECO:0000259" key="7">
    <source>
        <dbReference type="PROSITE" id="PS50056"/>
    </source>
</evidence>
<feature type="domain" description="Tyrosine-protein phosphatase" evidence="6">
    <location>
        <begin position="1"/>
        <end position="250"/>
    </location>
</feature>
<evidence type="ECO:0000256" key="4">
    <source>
        <dbReference type="ARBA" id="ARBA00022912"/>
    </source>
</evidence>
<keyword evidence="4" id="KW-0904">Protein phosphatase</keyword>
<dbReference type="PROSITE" id="PS00383">
    <property type="entry name" value="TYR_PHOSPHATASE_1"/>
    <property type="match status" value="2"/>
</dbReference>
<dbReference type="PANTHER" id="PTHR19134:SF562">
    <property type="entry name" value="PROTEIN-TYROSINE-PHOSPHATASE"/>
    <property type="match status" value="1"/>
</dbReference>
<dbReference type="InterPro" id="IPR000242">
    <property type="entry name" value="PTP_cat"/>
</dbReference>
<gene>
    <name evidence="8" type="ORF">NP493_1861g00003</name>
</gene>
<feature type="domain" description="Tyrosine specific protein phosphatases" evidence="7">
    <location>
        <begin position="170"/>
        <end position="241"/>
    </location>
</feature>
<comment type="catalytic activity">
    <reaction evidence="5">
        <text>O-phospho-L-tyrosyl-[protein] + H2O = L-tyrosyl-[protein] + phosphate</text>
        <dbReference type="Rhea" id="RHEA:10684"/>
        <dbReference type="Rhea" id="RHEA-COMP:10136"/>
        <dbReference type="Rhea" id="RHEA-COMP:20101"/>
        <dbReference type="ChEBI" id="CHEBI:15377"/>
        <dbReference type="ChEBI" id="CHEBI:43474"/>
        <dbReference type="ChEBI" id="CHEBI:46858"/>
        <dbReference type="ChEBI" id="CHEBI:61978"/>
        <dbReference type="EC" id="3.1.3.48"/>
    </reaction>
</comment>
<proteinExistence type="inferred from homology"/>
<dbReference type="Pfam" id="PF00102">
    <property type="entry name" value="Y_phosphatase"/>
    <property type="match status" value="2"/>
</dbReference>
<dbReference type="PANTHER" id="PTHR19134">
    <property type="entry name" value="RECEPTOR-TYPE TYROSINE-PROTEIN PHOSPHATASE"/>
    <property type="match status" value="1"/>
</dbReference>
<organism evidence="8 9">
    <name type="scientific">Ridgeia piscesae</name>
    <name type="common">Tubeworm</name>
    <dbReference type="NCBI Taxonomy" id="27915"/>
    <lineage>
        <taxon>Eukaryota</taxon>
        <taxon>Metazoa</taxon>
        <taxon>Spiralia</taxon>
        <taxon>Lophotrochozoa</taxon>
        <taxon>Annelida</taxon>
        <taxon>Polychaeta</taxon>
        <taxon>Sedentaria</taxon>
        <taxon>Canalipalpata</taxon>
        <taxon>Sabellida</taxon>
        <taxon>Siboglinidae</taxon>
        <taxon>Ridgeia</taxon>
    </lineage>
</organism>
<feature type="domain" description="Tyrosine-protein phosphatase" evidence="6">
    <location>
        <begin position="274"/>
        <end position="538"/>
    </location>
</feature>
<keyword evidence="3" id="KW-0378">Hydrolase</keyword>
<evidence type="ECO:0000313" key="9">
    <source>
        <dbReference type="Proteomes" id="UP001209878"/>
    </source>
</evidence>
<evidence type="ECO:0000313" key="8">
    <source>
        <dbReference type="EMBL" id="KAK2157635.1"/>
    </source>
</evidence>
<dbReference type="FunFam" id="3.90.190.10:FF:000102">
    <property type="entry name" value="Receptor-type tyrosine-protein phosphatase"/>
    <property type="match status" value="2"/>
</dbReference>
<evidence type="ECO:0000256" key="2">
    <source>
        <dbReference type="ARBA" id="ARBA00013064"/>
    </source>
</evidence>
<dbReference type="PRINTS" id="PR00700">
    <property type="entry name" value="PRTYPHPHTASE"/>
</dbReference>
<protein>
    <recommendedName>
        <fullName evidence="2">protein-tyrosine-phosphatase</fullName>
        <ecNumber evidence="2">3.1.3.48</ecNumber>
    </recommendedName>
</protein>
<evidence type="ECO:0000259" key="6">
    <source>
        <dbReference type="PROSITE" id="PS50055"/>
    </source>
</evidence>
<evidence type="ECO:0000256" key="1">
    <source>
        <dbReference type="ARBA" id="ARBA00009580"/>
    </source>
</evidence>
<comment type="caution">
    <text evidence="8">The sequence shown here is derived from an EMBL/GenBank/DDBJ whole genome shotgun (WGS) entry which is preliminary data.</text>
</comment>
<feature type="domain" description="Tyrosine specific protein phosphatases" evidence="7">
    <location>
        <begin position="457"/>
        <end position="529"/>
    </location>
</feature>
<dbReference type="EMBL" id="JAODUO010001863">
    <property type="protein sequence ID" value="KAK2157635.1"/>
    <property type="molecule type" value="Genomic_DNA"/>
</dbReference>
<dbReference type="Gene3D" id="3.90.190.10">
    <property type="entry name" value="Protein tyrosine phosphatase superfamily"/>
    <property type="match status" value="2"/>
</dbReference>
<name>A0AAD9JSX8_RIDPI</name>
<dbReference type="GO" id="GO:0004725">
    <property type="term" value="F:protein tyrosine phosphatase activity"/>
    <property type="evidence" value="ECO:0007669"/>
    <property type="project" value="UniProtKB-EC"/>
</dbReference>
<evidence type="ECO:0000256" key="3">
    <source>
        <dbReference type="ARBA" id="ARBA00022801"/>
    </source>
</evidence>
<evidence type="ECO:0000256" key="5">
    <source>
        <dbReference type="ARBA" id="ARBA00051722"/>
    </source>
</evidence>
<dbReference type="Proteomes" id="UP001209878">
    <property type="component" value="Unassembled WGS sequence"/>
</dbReference>
<dbReference type="InterPro" id="IPR029021">
    <property type="entry name" value="Prot-tyrosine_phosphatase-like"/>
</dbReference>
<feature type="non-terminal residue" evidence="8">
    <location>
        <position position="1"/>
    </location>
</feature>
<dbReference type="PROSITE" id="PS50056">
    <property type="entry name" value="TYR_PHOSPHATASE_2"/>
    <property type="match status" value="2"/>
</dbReference>
<dbReference type="SMART" id="SM00404">
    <property type="entry name" value="PTPc_motif"/>
    <property type="match status" value="2"/>
</dbReference>
<comment type="similarity">
    <text evidence="1">Belongs to the protein-tyrosine phosphatase family.</text>
</comment>